<evidence type="ECO:0000313" key="3">
    <source>
        <dbReference type="Proteomes" id="UP001521209"/>
    </source>
</evidence>
<dbReference type="Proteomes" id="UP001521209">
    <property type="component" value="Unassembled WGS sequence"/>
</dbReference>
<keyword evidence="1" id="KW-0472">Membrane</keyword>
<keyword evidence="1" id="KW-0812">Transmembrane</keyword>
<accession>A0ABS9DZY2</accession>
<dbReference type="EMBL" id="JAKGBZ010000044">
    <property type="protein sequence ID" value="MCF3948249.1"/>
    <property type="molecule type" value="Genomic_DNA"/>
</dbReference>
<sequence length="102" mass="11258">MSGTKQTFECGMCRQPVLYGARVCNGCQGTVIYGANSNELGMWPMLPAIIAFGIGELLLGGRSGWIALVPLFLAAIVYFAARRIIADRKKNQIRTYRRMSAR</sequence>
<dbReference type="RefSeq" id="WP_235705534.1">
    <property type="nucleotide sequence ID" value="NZ_JAKGBZ010000044.1"/>
</dbReference>
<gene>
    <name evidence="2" type="ORF">L2A60_16365</name>
</gene>
<keyword evidence="3" id="KW-1185">Reference proteome</keyword>
<name>A0ABS9DZY2_9PROT</name>
<proteinExistence type="predicted"/>
<organism evidence="2 3">
    <name type="scientific">Acidiphilium iwatense</name>
    <dbReference type="NCBI Taxonomy" id="768198"/>
    <lineage>
        <taxon>Bacteria</taxon>
        <taxon>Pseudomonadati</taxon>
        <taxon>Pseudomonadota</taxon>
        <taxon>Alphaproteobacteria</taxon>
        <taxon>Acetobacterales</taxon>
        <taxon>Acidocellaceae</taxon>
        <taxon>Acidiphilium</taxon>
    </lineage>
</organism>
<protein>
    <submittedName>
        <fullName evidence="2">Uncharacterized protein</fullName>
    </submittedName>
</protein>
<feature type="transmembrane region" description="Helical" evidence="1">
    <location>
        <begin position="40"/>
        <end position="59"/>
    </location>
</feature>
<reference evidence="2 3" key="1">
    <citation type="submission" date="2022-01" db="EMBL/GenBank/DDBJ databases">
        <authorList>
            <person name="Won M."/>
            <person name="Kim S.-J."/>
            <person name="Kwon S.-W."/>
        </authorList>
    </citation>
    <scope>NUCLEOTIDE SEQUENCE [LARGE SCALE GENOMIC DNA]</scope>
    <source>
        <strain evidence="2 3">KCTC 23505</strain>
    </source>
</reference>
<evidence type="ECO:0000256" key="1">
    <source>
        <dbReference type="SAM" id="Phobius"/>
    </source>
</evidence>
<feature type="transmembrane region" description="Helical" evidence="1">
    <location>
        <begin position="65"/>
        <end position="85"/>
    </location>
</feature>
<keyword evidence="1" id="KW-1133">Transmembrane helix</keyword>
<comment type="caution">
    <text evidence="2">The sequence shown here is derived from an EMBL/GenBank/DDBJ whole genome shotgun (WGS) entry which is preliminary data.</text>
</comment>
<evidence type="ECO:0000313" key="2">
    <source>
        <dbReference type="EMBL" id="MCF3948249.1"/>
    </source>
</evidence>